<evidence type="ECO:0000256" key="1">
    <source>
        <dbReference type="SAM" id="MobiDB-lite"/>
    </source>
</evidence>
<evidence type="ECO:0000313" key="3">
    <source>
        <dbReference type="Proteomes" id="UP000256310"/>
    </source>
</evidence>
<sequence>MKARIAIGVAGALLLAACGGREPLQPAQGEGMPVTPAMAQSQPTTDDLLEPTTQQRPERVDELLRRSQEREDDPFDLPPPG</sequence>
<gene>
    <name evidence="2" type="ORF">DFR46_2236</name>
</gene>
<dbReference type="RefSeq" id="WP_116236500.1">
    <property type="nucleotide sequence ID" value="NZ_QRDP01000004.1"/>
</dbReference>
<accession>A0A3D9FHY5</accession>
<feature type="compositionally biased region" description="Basic and acidic residues" evidence="1">
    <location>
        <begin position="56"/>
        <end position="69"/>
    </location>
</feature>
<dbReference type="PROSITE" id="PS51257">
    <property type="entry name" value="PROKAR_LIPOPROTEIN"/>
    <property type="match status" value="1"/>
</dbReference>
<organism evidence="2 3">
    <name type="scientific">Parasphingopyxis lamellibrachiae</name>
    <dbReference type="NCBI Taxonomy" id="680125"/>
    <lineage>
        <taxon>Bacteria</taxon>
        <taxon>Pseudomonadati</taxon>
        <taxon>Pseudomonadota</taxon>
        <taxon>Alphaproteobacteria</taxon>
        <taxon>Sphingomonadales</taxon>
        <taxon>Sphingomonadaceae</taxon>
        <taxon>Parasphingopyxis</taxon>
    </lineage>
</organism>
<feature type="compositionally biased region" description="Polar residues" evidence="1">
    <location>
        <begin position="38"/>
        <end position="55"/>
    </location>
</feature>
<proteinExistence type="predicted"/>
<dbReference type="EMBL" id="QRDP01000004">
    <property type="protein sequence ID" value="RED17197.1"/>
    <property type="molecule type" value="Genomic_DNA"/>
</dbReference>
<name>A0A3D9FHY5_9SPHN</name>
<protein>
    <submittedName>
        <fullName evidence="2">Uncharacterized protein</fullName>
    </submittedName>
</protein>
<reference evidence="2 3" key="1">
    <citation type="submission" date="2018-07" db="EMBL/GenBank/DDBJ databases">
        <title>Genomic Encyclopedia of Type Strains, Phase IV (KMG-IV): sequencing the most valuable type-strain genomes for metagenomic binning, comparative biology and taxonomic classification.</title>
        <authorList>
            <person name="Goeker M."/>
        </authorList>
    </citation>
    <scope>NUCLEOTIDE SEQUENCE [LARGE SCALE GENOMIC DNA]</scope>
    <source>
        <strain evidence="2 3">DSM 26725</strain>
    </source>
</reference>
<dbReference type="AlphaFoldDB" id="A0A3D9FHY5"/>
<dbReference type="Proteomes" id="UP000256310">
    <property type="component" value="Unassembled WGS sequence"/>
</dbReference>
<comment type="caution">
    <text evidence="2">The sequence shown here is derived from an EMBL/GenBank/DDBJ whole genome shotgun (WGS) entry which is preliminary data.</text>
</comment>
<evidence type="ECO:0000313" key="2">
    <source>
        <dbReference type="EMBL" id="RED17197.1"/>
    </source>
</evidence>
<dbReference type="OrthoDB" id="7596860at2"/>
<feature type="region of interest" description="Disordered" evidence="1">
    <location>
        <begin position="22"/>
        <end position="81"/>
    </location>
</feature>
<keyword evidence="3" id="KW-1185">Reference proteome</keyword>